<dbReference type="SUPFAM" id="SSF46689">
    <property type="entry name" value="Homeodomain-like"/>
    <property type="match status" value="1"/>
</dbReference>
<keyword evidence="4" id="KW-0902">Two-component regulatory system</keyword>
<dbReference type="AlphaFoldDB" id="A0A1B9R0Z5"/>
<dbReference type="GO" id="GO:0000160">
    <property type="term" value="P:phosphorelay signal transduction system"/>
    <property type="evidence" value="ECO:0007669"/>
    <property type="project" value="UniProtKB-KW"/>
</dbReference>
<dbReference type="Pfam" id="PF02954">
    <property type="entry name" value="HTH_8"/>
    <property type="match status" value="1"/>
</dbReference>
<dbReference type="InterPro" id="IPR058031">
    <property type="entry name" value="AAA_lid_NorR"/>
</dbReference>
<organism evidence="11 12">
    <name type="scientific">Vibrio genomosp. F10</name>
    <dbReference type="NCBI Taxonomy" id="723171"/>
    <lineage>
        <taxon>Bacteria</taxon>
        <taxon>Pseudomonadati</taxon>
        <taxon>Pseudomonadota</taxon>
        <taxon>Gammaproteobacteria</taxon>
        <taxon>Vibrionales</taxon>
        <taxon>Vibrionaceae</taxon>
        <taxon>Vibrio</taxon>
    </lineage>
</organism>
<evidence type="ECO:0000256" key="6">
    <source>
        <dbReference type="ARBA" id="ARBA00023125"/>
    </source>
</evidence>
<feature type="modified residue" description="4-aspartylphosphate" evidence="8">
    <location>
        <position position="57"/>
    </location>
</feature>
<dbReference type="InterPro" id="IPR025944">
    <property type="entry name" value="Sigma_54_int_dom_CS"/>
</dbReference>
<dbReference type="InterPro" id="IPR003593">
    <property type="entry name" value="AAA+_ATPase"/>
</dbReference>
<keyword evidence="12" id="KW-1185">Reference proteome</keyword>
<dbReference type="FunFam" id="3.40.50.2300:FF:000018">
    <property type="entry name" value="DNA-binding transcriptional regulator NtrC"/>
    <property type="match status" value="1"/>
</dbReference>
<evidence type="ECO:0000256" key="7">
    <source>
        <dbReference type="ARBA" id="ARBA00023163"/>
    </source>
</evidence>
<dbReference type="PROSITE" id="PS50045">
    <property type="entry name" value="SIGMA54_INTERACT_4"/>
    <property type="match status" value="1"/>
</dbReference>
<dbReference type="Pfam" id="PF00072">
    <property type="entry name" value="Response_reg"/>
    <property type="match status" value="1"/>
</dbReference>
<dbReference type="Pfam" id="PF25601">
    <property type="entry name" value="AAA_lid_14"/>
    <property type="match status" value="1"/>
</dbReference>
<evidence type="ECO:0000313" key="11">
    <source>
        <dbReference type="EMBL" id="OCH77808.1"/>
    </source>
</evidence>
<dbReference type="InterPro" id="IPR011006">
    <property type="entry name" value="CheY-like_superfamily"/>
</dbReference>
<dbReference type="GO" id="GO:0005524">
    <property type="term" value="F:ATP binding"/>
    <property type="evidence" value="ECO:0007669"/>
    <property type="project" value="UniProtKB-KW"/>
</dbReference>
<dbReference type="GO" id="GO:0043565">
    <property type="term" value="F:sequence-specific DNA binding"/>
    <property type="evidence" value="ECO:0007669"/>
    <property type="project" value="InterPro"/>
</dbReference>
<evidence type="ECO:0000256" key="2">
    <source>
        <dbReference type="ARBA" id="ARBA00022741"/>
    </source>
</evidence>
<dbReference type="PROSITE" id="PS00676">
    <property type="entry name" value="SIGMA54_INTERACT_2"/>
    <property type="match status" value="1"/>
</dbReference>
<evidence type="ECO:0000256" key="1">
    <source>
        <dbReference type="ARBA" id="ARBA00022553"/>
    </source>
</evidence>
<dbReference type="EMBL" id="MAJZ01000352">
    <property type="protein sequence ID" value="OCH77808.1"/>
    <property type="molecule type" value="Genomic_DNA"/>
</dbReference>
<dbReference type="InterPro" id="IPR027417">
    <property type="entry name" value="P-loop_NTPase"/>
</dbReference>
<feature type="domain" description="Response regulatory" evidence="10">
    <location>
        <begin position="8"/>
        <end position="122"/>
    </location>
</feature>
<keyword evidence="6" id="KW-0238">DNA-binding</keyword>
<evidence type="ECO:0000313" key="12">
    <source>
        <dbReference type="Proteomes" id="UP000093173"/>
    </source>
</evidence>
<evidence type="ECO:0000256" key="4">
    <source>
        <dbReference type="ARBA" id="ARBA00023012"/>
    </source>
</evidence>
<keyword evidence="7" id="KW-0804">Transcription</keyword>
<dbReference type="Pfam" id="PF00158">
    <property type="entry name" value="Sigma54_activat"/>
    <property type="match status" value="1"/>
</dbReference>
<keyword evidence="1 8" id="KW-0597">Phosphoprotein</keyword>
<proteinExistence type="predicted"/>
<accession>A0A1B9R0Z5</accession>
<dbReference type="InterPro" id="IPR001789">
    <property type="entry name" value="Sig_transdc_resp-reg_receiver"/>
</dbReference>
<dbReference type="InterPro" id="IPR002078">
    <property type="entry name" value="Sigma_54_int"/>
</dbReference>
<protein>
    <submittedName>
        <fullName evidence="11">C4-dicarboxylate ABC transporter</fullName>
    </submittedName>
</protein>
<dbReference type="InterPro" id="IPR009057">
    <property type="entry name" value="Homeodomain-like_sf"/>
</dbReference>
<dbReference type="Gene3D" id="3.40.50.2300">
    <property type="match status" value="1"/>
</dbReference>
<dbReference type="Gene3D" id="1.10.10.60">
    <property type="entry name" value="Homeodomain-like"/>
    <property type="match status" value="1"/>
</dbReference>
<evidence type="ECO:0000256" key="5">
    <source>
        <dbReference type="ARBA" id="ARBA00023015"/>
    </source>
</evidence>
<dbReference type="SUPFAM" id="SSF52172">
    <property type="entry name" value="CheY-like"/>
    <property type="match status" value="1"/>
</dbReference>
<evidence type="ECO:0000256" key="8">
    <source>
        <dbReference type="PROSITE-ProRule" id="PRU00169"/>
    </source>
</evidence>
<evidence type="ECO:0000256" key="3">
    <source>
        <dbReference type="ARBA" id="ARBA00022840"/>
    </source>
</evidence>
<dbReference type="PROSITE" id="PS00688">
    <property type="entry name" value="SIGMA54_INTERACT_3"/>
    <property type="match status" value="1"/>
</dbReference>
<dbReference type="Gene3D" id="3.40.50.300">
    <property type="entry name" value="P-loop containing nucleotide triphosphate hydrolases"/>
    <property type="match status" value="1"/>
</dbReference>
<evidence type="ECO:0000259" key="10">
    <source>
        <dbReference type="PROSITE" id="PS50110"/>
    </source>
</evidence>
<dbReference type="SMART" id="SM00382">
    <property type="entry name" value="AAA"/>
    <property type="match status" value="1"/>
</dbReference>
<dbReference type="FunFam" id="3.40.50.300:FF:000006">
    <property type="entry name" value="DNA-binding transcriptional regulator NtrC"/>
    <property type="match status" value="1"/>
</dbReference>
<keyword evidence="2" id="KW-0547">Nucleotide-binding</keyword>
<dbReference type="PANTHER" id="PTHR32071:SF57">
    <property type="entry name" value="C4-DICARBOXYLATE TRANSPORT TRANSCRIPTIONAL REGULATORY PROTEIN DCTD"/>
    <property type="match status" value="1"/>
</dbReference>
<comment type="caution">
    <text evidence="11">The sequence shown here is derived from an EMBL/GenBank/DDBJ whole genome shotgun (WGS) entry which is preliminary data.</text>
</comment>
<dbReference type="PANTHER" id="PTHR32071">
    <property type="entry name" value="TRANSCRIPTIONAL REGULATORY PROTEIN"/>
    <property type="match status" value="1"/>
</dbReference>
<dbReference type="SMART" id="SM00448">
    <property type="entry name" value="REC"/>
    <property type="match status" value="1"/>
</dbReference>
<keyword evidence="5" id="KW-0805">Transcription regulation</keyword>
<dbReference type="Gene3D" id="1.10.8.60">
    <property type="match status" value="1"/>
</dbReference>
<dbReference type="InterPro" id="IPR002197">
    <property type="entry name" value="HTH_Fis"/>
</dbReference>
<keyword evidence="3" id="KW-0067">ATP-binding</keyword>
<dbReference type="InterPro" id="IPR025943">
    <property type="entry name" value="Sigma_54_int_dom_ATP-bd_2"/>
</dbReference>
<dbReference type="PROSITE" id="PS50110">
    <property type="entry name" value="RESPONSE_REGULATORY"/>
    <property type="match status" value="1"/>
</dbReference>
<sequence>MNQEIIAEIALVEDDDIVRRATCQWLELAGYSVQAFESAQDALSAIEITDFKAIITDVRLPDMSGLELLSTLIENQNQTPVILVTGHGDVDMAVNALQLGAYDFIEKPFHPERLSNTVNEAVEKYQAQCEKTGRASYLNNLTGIEKVLIGRSKVIRELRTQVAKIAAIDTNVIIYGETGCGKELVASCLHNESSRKDHHLVALNCGAIPEHLFESELFGHEAGAFTGAVKRRIGKLEYADKGTLFLDEIESMPLAMQVKVLRSLQDHVIERVGSNTQLNVDLRVIAAAKEDLLGHEQFRPDLFYRLNVAQLYLPPLREREDDALVLFEYFTREANKETRNMSDADAKALLAYSWPGNVRELRNVAIRFALDESMSVGEILSCRPNAQIEQSSVGLPLAIQMETFERQIILDALTRCNGCISDVMKALDLPRRTLNQKMQKYSLNRSDYTA</sequence>
<dbReference type="SUPFAM" id="SSF52540">
    <property type="entry name" value="P-loop containing nucleoside triphosphate hydrolases"/>
    <property type="match status" value="1"/>
</dbReference>
<dbReference type="RefSeq" id="WP_017034318.1">
    <property type="nucleotide sequence ID" value="NZ_JBNGCH010000352.1"/>
</dbReference>
<dbReference type="Proteomes" id="UP000093173">
    <property type="component" value="Unassembled WGS sequence"/>
</dbReference>
<dbReference type="CDD" id="cd00009">
    <property type="entry name" value="AAA"/>
    <property type="match status" value="1"/>
</dbReference>
<gene>
    <name evidence="11" type="ORF">A6E14_07135</name>
</gene>
<dbReference type="GO" id="GO:0006355">
    <property type="term" value="P:regulation of DNA-templated transcription"/>
    <property type="evidence" value="ECO:0007669"/>
    <property type="project" value="InterPro"/>
</dbReference>
<feature type="domain" description="Sigma-54 factor interaction" evidence="9">
    <location>
        <begin position="148"/>
        <end position="370"/>
    </location>
</feature>
<evidence type="ECO:0000259" key="9">
    <source>
        <dbReference type="PROSITE" id="PS50045"/>
    </source>
</evidence>
<name>A0A1B9R0Z5_9VIBR</name>
<reference evidence="12" key="1">
    <citation type="submission" date="2016-06" db="EMBL/GenBank/DDBJ databases">
        <authorList>
            <person name="Hehemann J.-H."/>
            <person name="Arevalo P."/>
            <person name="Datta M.S."/>
            <person name="Polz M.F."/>
        </authorList>
    </citation>
    <scope>NUCLEOTIDE SEQUENCE [LARGE SCALE GENOMIC DNA]</scope>
    <source>
        <strain evidence="12">9CSC122</strain>
    </source>
</reference>